<reference evidence="2 3" key="1">
    <citation type="submission" date="2022-03" db="EMBL/GenBank/DDBJ databases">
        <title>Hymenobactersp. isolated from the air.</title>
        <authorList>
            <person name="Won M."/>
            <person name="Kwon S.-W."/>
        </authorList>
    </citation>
    <scope>NUCLEOTIDE SEQUENCE [LARGE SCALE GENOMIC DNA]</scope>
    <source>
        <strain evidence="2 3">KACC 22596</strain>
    </source>
</reference>
<protein>
    <submittedName>
        <fullName evidence="2">PD-(D/E)XK nuclease family protein</fullName>
    </submittedName>
</protein>
<dbReference type="InterPro" id="IPR038726">
    <property type="entry name" value="PDDEXK_AddAB-type"/>
</dbReference>
<evidence type="ECO:0000259" key="1">
    <source>
        <dbReference type="Pfam" id="PF12705"/>
    </source>
</evidence>
<organism evidence="2 3">
    <name type="scientific">Hymenobacter monticola</name>
    <dbReference type="NCBI Taxonomy" id="1705399"/>
    <lineage>
        <taxon>Bacteria</taxon>
        <taxon>Pseudomonadati</taxon>
        <taxon>Bacteroidota</taxon>
        <taxon>Cytophagia</taxon>
        <taxon>Cytophagales</taxon>
        <taxon>Hymenobacteraceae</taxon>
        <taxon>Hymenobacter</taxon>
    </lineage>
</organism>
<feature type="domain" description="PD-(D/E)XK endonuclease-like" evidence="1">
    <location>
        <begin position="698"/>
        <end position="996"/>
    </location>
</feature>
<dbReference type="RefSeq" id="WP_243513227.1">
    <property type="nucleotide sequence ID" value="NZ_CP094534.1"/>
</dbReference>
<accession>A0ABY4B3C1</accession>
<dbReference type="InterPro" id="IPR011335">
    <property type="entry name" value="Restrct_endonuc-II-like"/>
</dbReference>
<evidence type="ECO:0000313" key="2">
    <source>
        <dbReference type="EMBL" id="UOE33480.1"/>
    </source>
</evidence>
<proteinExistence type="predicted"/>
<dbReference type="InterPro" id="IPR027417">
    <property type="entry name" value="P-loop_NTPase"/>
</dbReference>
<dbReference type="SUPFAM" id="SSF52980">
    <property type="entry name" value="Restriction endonuclease-like"/>
    <property type="match status" value="1"/>
</dbReference>
<dbReference type="SUPFAM" id="SSF52540">
    <property type="entry name" value="P-loop containing nucleoside triphosphate hydrolases"/>
    <property type="match status" value="1"/>
</dbReference>
<dbReference type="Pfam" id="PF12705">
    <property type="entry name" value="PDDEXK_1"/>
    <property type="match status" value="1"/>
</dbReference>
<name>A0ABY4B3C1_9BACT</name>
<evidence type="ECO:0000313" key="3">
    <source>
        <dbReference type="Proteomes" id="UP000831390"/>
    </source>
</evidence>
<dbReference type="EMBL" id="CP094534">
    <property type="protein sequence ID" value="UOE33480.1"/>
    <property type="molecule type" value="Genomic_DNA"/>
</dbReference>
<sequence length="998" mass="112214">MTARPASYPAVAPAPPAAGTFLATIARELLDRYGSGPLDELSDIVVVVPTRRAVVYLKNELALALPGAAPLWAPRVAAMEDYMVELAGVQVEEPIALQLLLYDILKGIDTKLDFDQFVGWAGLLLNDFSNLDQNLAPTHEVFDYLTEAKALERWDISELPPKSQAAAHSFGFWNQLERVYHELKRRMLGNHLAYPGLAYRRAVEKLEKALKDPAAPEPARHVFVGLGNLSASEEKLIRLLLNAGRAEVRFDADPFYLEKNSPNRAGQHLRRYFERWKLPLDNFGGGVEYLRGTPHHVRYLGVANPSMQGKLAGQLLAEARRNHPDATVAVVLPDETLLLPVLHGLPPDEVPDYNVTMGLSFQATPLFNLVDLLFEVHLTGIREGSQETGYGVPRYHHLAVSKLLSHPFLRRYQQWQDRQADEPQYHGILDQICREIVRVNAVLLPASELLKMGAHHPLIEALFKTWNNCDDIIAACNTLIDLLKQVYADQQGGIEAEYLYLFYTLVKQLDSAFDCREQRLSVRSFRRFLYEQMGRTRLPFSGEPLADVQVMGLLETRALDFDHLIILSCNEGVLPAPKKQQSLFPYDVLTEFKLPTYADAEAITAYNFWRLLQRAQRVDLVHVLPGAEGIKSGERSRFLLQLENDLLLQNPQLTLEDLTVTVEGPETETGVDQYEGDLILEKDPEMLAALRGVLERNISPSRLNDFLACSLRFYFSKVARFHETDAVEETLEASSFGTMVHEALEKLMEPFAQDARPITADDIPELIRQAPAEVQKALRQEETEKHARADEGLNHVYGQVASRLVVRLLESLTEQPGLLPIRLFGLEKELAATVFVDVPGQTEQLAVRLFGFADRVDELPDGRLRVVDYKSGKVERRDLQLRGSGNKLSPAEAVDRLLHEASSSADKVRQLWLYRLMLAHTAHRETADTSILSLRNINEGLLSADLSFLTEGGEDFVAVSEGLVRKIVLRILDPAEPIRKTDDFTKCEYCPYKGICAR</sequence>
<keyword evidence="3" id="KW-1185">Reference proteome</keyword>
<dbReference type="InterPro" id="IPR011604">
    <property type="entry name" value="PDDEXK-like_dom_sf"/>
</dbReference>
<dbReference type="Proteomes" id="UP000831390">
    <property type="component" value="Chromosome"/>
</dbReference>
<dbReference type="Gene3D" id="3.90.320.10">
    <property type="match status" value="1"/>
</dbReference>
<gene>
    <name evidence="2" type="ORF">MTP16_20440</name>
</gene>